<protein>
    <submittedName>
        <fullName evidence="8">Os-9-related</fullName>
    </submittedName>
</protein>
<evidence type="ECO:0000256" key="4">
    <source>
        <dbReference type="ARBA" id="ARBA00023157"/>
    </source>
</evidence>
<evidence type="ECO:0000259" key="7">
    <source>
        <dbReference type="PROSITE" id="PS51914"/>
    </source>
</evidence>
<comment type="subcellular location">
    <subcellularLocation>
        <location evidence="1">Endoplasmic reticulum</location>
    </subcellularLocation>
</comment>
<keyword evidence="9" id="KW-1185">Reference proteome</keyword>
<dbReference type="InterPro" id="IPR009011">
    <property type="entry name" value="Man6P_isomerase_rcpt-bd_dom_sf"/>
</dbReference>
<evidence type="ECO:0000256" key="5">
    <source>
        <dbReference type="SAM" id="MobiDB-lite"/>
    </source>
</evidence>
<dbReference type="PANTHER" id="PTHR15414:SF0">
    <property type="entry name" value="ENDOPLASMIC RETICULUM LECTIN 1"/>
    <property type="match status" value="1"/>
</dbReference>
<dbReference type="InterPro" id="IPR045149">
    <property type="entry name" value="OS-9-like"/>
</dbReference>
<reference evidence="8" key="1">
    <citation type="submission" date="2022-08" db="EMBL/GenBank/DDBJ databases">
        <title>Novel sulfate-reducing endosymbionts in the free-living metamonad Anaeramoeba.</title>
        <authorList>
            <person name="Jerlstrom-Hultqvist J."/>
            <person name="Cepicka I."/>
            <person name="Gallot-Lavallee L."/>
            <person name="Salas-Leiva D."/>
            <person name="Curtis B.A."/>
            <person name="Zahonova K."/>
            <person name="Pipaliya S."/>
            <person name="Dacks J."/>
            <person name="Roger A.J."/>
        </authorList>
    </citation>
    <scope>NUCLEOTIDE SEQUENCE</scope>
    <source>
        <strain evidence="8">Schooner1</strain>
    </source>
</reference>
<gene>
    <name evidence="8" type="ORF">M0813_29237</name>
</gene>
<dbReference type="InterPro" id="IPR012913">
    <property type="entry name" value="OS9-like_dom"/>
</dbReference>
<dbReference type="EMBL" id="JAOAOG010000269">
    <property type="protein sequence ID" value="KAJ6234644.1"/>
    <property type="molecule type" value="Genomic_DNA"/>
</dbReference>
<feature type="domain" description="MRH" evidence="7">
    <location>
        <begin position="91"/>
        <end position="208"/>
    </location>
</feature>
<feature type="compositionally biased region" description="Basic residues" evidence="5">
    <location>
        <begin position="423"/>
        <end position="435"/>
    </location>
</feature>
<evidence type="ECO:0000256" key="2">
    <source>
        <dbReference type="ARBA" id="ARBA00022729"/>
    </source>
</evidence>
<dbReference type="Proteomes" id="UP001150062">
    <property type="component" value="Unassembled WGS sequence"/>
</dbReference>
<dbReference type="InterPro" id="IPR044865">
    <property type="entry name" value="MRH_dom"/>
</dbReference>
<keyword evidence="3" id="KW-0256">Endoplasmic reticulum</keyword>
<evidence type="ECO:0000313" key="8">
    <source>
        <dbReference type="EMBL" id="KAJ6234644.1"/>
    </source>
</evidence>
<accession>A0ABQ8XTE8</accession>
<proteinExistence type="predicted"/>
<dbReference type="Pfam" id="PF07915">
    <property type="entry name" value="PRKCSH"/>
    <property type="match status" value="1"/>
</dbReference>
<dbReference type="Gene3D" id="2.70.130.10">
    <property type="entry name" value="Mannose-6-phosphate receptor binding domain"/>
    <property type="match status" value="1"/>
</dbReference>
<dbReference type="PANTHER" id="PTHR15414">
    <property type="entry name" value="OS-9-RELATED"/>
    <property type="match status" value="1"/>
</dbReference>
<evidence type="ECO:0000256" key="6">
    <source>
        <dbReference type="SAM" id="SignalP"/>
    </source>
</evidence>
<evidence type="ECO:0000313" key="9">
    <source>
        <dbReference type="Proteomes" id="UP001150062"/>
    </source>
</evidence>
<evidence type="ECO:0000256" key="1">
    <source>
        <dbReference type="ARBA" id="ARBA00004240"/>
    </source>
</evidence>
<feature type="region of interest" description="Disordered" evidence="5">
    <location>
        <begin position="414"/>
        <end position="450"/>
    </location>
</feature>
<comment type="caution">
    <text evidence="8">The sequence shown here is derived from an EMBL/GenBank/DDBJ whole genome shotgun (WGS) entry which is preliminary data.</text>
</comment>
<organism evidence="8 9">
    <name type="scientific">Anaeramoeba flamelloides</name>
    <dbReference type="NCBI Taxonomy" id="1746091"/>
    <lineage>
        <taxon>Eukaryota</taxon>
        <taxon>Metamonada</taxon>
        <taxon>Anaeramoebidae</taxon>
        <taxon>Anaeramoeba</taxon>
    </lineage>
</organism>
<feature type="signal peptide" evidence="6">
    <location>
        <begin position="1"/>
        <end position="19"/>
    </location>
</feature>
<feature type="compositionally biased region" description="Basic and acidic residues" evidence="5">
    <location>
        <begin position="436"/>
        <end position="447"/>
    </location>
</feature>
<keyword evidence="4" id="KW-1015">Disulfide bond</keyword>
<evidence type="ECO:0000256" key="3">
    <source>
        <dbReference type="ARBA" id="ARBA00022824"/>
    </source>
</evidence>
<sequence length="546" mass="64447">MKLFLFLIFTLTIFVVTNCDFFTSISNPKYQINFDDQSSLNNKRTNIDNSLKIIQVKSPNNKIYECGIPNENTTQNKKEDFSLQLLLPYSKLCHFFNTGWWSYQVCHFLQVRQIHFENGEPDKIIKLGNFISQEIDTNNTEPRIVSSFEGGDYCKGSNKNRTLKVIYECLYSPNDIPNENFDYIIEGIKELSMCEYEIKIHIQKFCDYSESYQKEKIVTNVDCFLKNTNAIDQNQGNKFNNNEDEQSNKNNHREGFMSFYDLQFINYKIMGLFGEINNESQITQDFPNPALYHSLQKQISKLDQVPLKELSKTQIVSEIKTKFPNYNIETIKRLINTLYYHKPLFNIEDQNNKYNKKNFDMDYLANNQIYQGEYKDQYQMLYNDHKSKTINNAQEIDLMVFKNLLFNQKHQKYNQNQNQNQKQKQKQHPNQKQKQKQNENKNNEIHKTITSNTFRVDGDKFFNLEELITLFSKMDIKISVDNKGNLIEVMGEYIDPKTGNKIVGINLRNIIDIYLKQTSEDNNISQIINQKLQDNKKKKSDNLNSS</sequence>
<keyword evidence="2 6" id="KW-0732">Signal</keyword>
<name>A0ABQ8XTE8_9EUKA</name>
<feature type="chain" id="PRO_5045475384" evidence="6">
    <location>
        <begin position="20"/>
        <end position="546"/>
    </location>
</feature>
<dbReference type="PROSITE" id="PS51914">
    <property type="entry name" value="MRH"/>
    <property type="match status" value="1"/>
</dbReference>